<feature type="region of interest" description="Disordered" evidence="1">
    <location>
        <begin position="108"/>
        <end position="144"/>
    </location>
</feature>
<evidence type="ECO:0000313" key="11">
    <source>
        <dbReference type="EMBL" id="CAF4044528.1"/>
    </source>
</evidence>
<evidence type="ECO:0000256" key="1">
    <source>
        <dbReference type="SAM" id="MobiDB-lite"/>
    </source>
</evidence>
<dbReference type="Proteomes" id="UP000663824">
    <property type="component" value="Unassembled WGS sequence"/>
</dbReference>
<dbReference type="EMBL" id="CAJNRE010003118">
    <property type="protein sequence ID" value="CAF2005317.1"/>
    <property type="molecule type" value="Genomic_DNA"/>
</dbReference>
<dbReference type="Proteomes" id="UP000663866">
    <property type="component" value="Unassembled WGS sequence"/>
</dbReference>
<reference evidence="2" key="1">
    <citation type="submission" date="2021-02" db="EMBL/GenBank/DDBJ databases">
        <authorList>
            <person name="Nowell W R."/>
        </authorList>
    </citation>
    <scope>NUCLEOTIDE SEQUENCE</scope>
</reference>
<dbReference type="Proteomes" id="UP000663842">
    <property type="component" value="Unassembled WGS sequence"/>
</dbReference>
<dbReference type="EMBL" id="CAJNRG010008480">
    <property type="protein sequence ID" value="CAF2104521.1"/>
    <property type="molecule type" value="Genomic_DNA"/>
</dbReference>
<dbReference type="Proteomes" id="UP000676336">
    <property type="component" value="Unassembled WGS sequence"/>
</dbReference>
<evidence type="ECO:0000313" key="2">
    <source>
        <dbReference type="EMBL" id="CAF1242687.1"/>
    </source>
</evidence>
<evidence type="ECO:0000313" key="6">
    <source>
        <dbReference type="EMBL" id="CAF2104521.1"/>
    </source>
</evidence>
<dbReference type="EMBL" id="CAJOBJ010002304">
    <property type="protein sequence ID" value="CAF3919916.1"/>
    <property type="molecule type" value="Genomic_DNA"/>
</dbReference>
<accession>A0A814ZG99</accession>
<dbReference type="EMBL" id="CAJNRF010004981">
    <property type="protein sequence ID" value="CAF2066135.1"/>
    <property type="molecule type" value="Genomic_DNA"/>
</dbReference>
<name>A0A814ZG99_9BILA</name>
<dbReference type="Proteomes" id="UP000663856">
    <property type="component" value="Unassembled WGS sequence"/>
</dbReference>
<feature type="compositionally biased region" description="Polar residues" evidence="1">
    <location>
        <begin position="49"/>
        <end position="75"/>
    </location>
</feature>
<dbReference type="OrthoDB" id="10023689at2759"/>
<organism evidence="2 12">
    <name type="scientific">Rotaria magnacalcarata</name>
    <dbReference type="NCBI Taxonomy" id="392030"/>
    <lineage>
        <taxon>Eukaryota</taxon>
        <taxon>Metazoa</taxon>
        <taxon>Spiralia</taxon>
        <taxon>Gnathifera</taxon>
        <taxon>Rotifera</taxon>
        <taxon>Eurotatoria</taxon>
        <taxon>Bdelloidea</taxon>
        <taxon>Philodinida</taxon>
        <taxon>Philodinidae</taxon>
        <taxon>Rotaria</taxon>
    </lineage>
</organism>
<evidence type="ECO:0000313" key="12">
    <source>
        <dbReference type="Proteomes" id="UP000663855"/>
    </source>
</evidence>
<evidence type="ECO:0000313" key="3">
    <source>
        <dbReference type="EMBL" id="CAF1604701.1"/>
    </source>
</evidence>
<dbReference type="EMBL" id="CAJOBH010003253">
    <property type="protein sequence ID" value="CAF3944395.1"/>
    <property type="molecule type" value="Genomic_DNA"/>
</dbReference>
<evidence type="ECO:0000313" key="10">
    <source>
        <dbReference type="EMBL" id="CAF3944395.1"/>
    </source>
</evidence>
<evidence type="ECO:0000313" key="4">
    <source>
        <dbReference type="EMBL" id="CAF2005317.1"/>
    </source>
</evidence>
<dbReference type="Proteomes" id="UP000663855">
    <property type="component" value="Unassembled WGS sequence"/>
</dbReference>
<evidence type="ECO:0000313" key="9">
    <source>
        <dbReference type="EMBL" id="CAF3925223.1"/>
    </source>
</evidence>
<dbReference type="Proteomes" id="UP000681967">
    <property type="component" value="Unassembled WGS sequence"/>
</dbReference>
<evidence type="ECO:0000313" key="8">
    <source>
        <dbReference type="EMBL" id="CAF3919916.1"/>
    </source>
</evidence>
<evidence type="ECO:0000313" key="5">
    <source>
        <dbReference type="EMBL" id="CAF2066135.1"/>
    </source>
</evidence>
<sequence>MVKQNSYSHNDGDMNTYKIRKTHAGPVHNHKKDSFKNNHVPVAQSNGCCSSKTLNNSPSRPITVQSPTVRSSTPPLTAHEKTHLKLDPYDPFYYHYDRINKNINETKHSYQQQNAKNKNHPAIKATHQRQTNKKSKLPVQSTVPTTKKQSSCCTIL</sequence>
<evidence type="ECO:0000313" key="7">
    <source>
        <dbReference type="EMBL" id="CAF3846391.1"/>
    </source>
</evidence>
<dbReference type="AlphaFoldDB" id="A0A814ZG99"/>
<proteinExistence type="predicted"/>
<feature type="compositionally biased region" description="Basic residues" evidence="1">
    <location>
        <begin position="117"/>
        <end position="136"/>
    </location>
</feature>
<evidence type="ECO:0000313" key="13">
    <source>
        <dbReference type="Proteomes" id="UP000663866"/>
    </source>
</evidence>
<dbReference type="EMBL" id="CAJOBI010000810">
    <property type="protein sequence ID" value="CAF3846391.1"/>
    <property type="molecule type" value="Genomic_DNA"/>
</dbReference>
<comment type="caution">
    <text evidence="2">The sequence shown here is derived from an EMBL/GenBank/DDBJ whole genome shotgun (WGS) entry which is preliminary data.</text>
</comment>
<dbReference type="EMBL" id="CAJOBG010003079">
    <property type="protein sequence ID" value="CAF4044528.1"/>
    <property type="molecule type" value="Genomic_DNA"/>
</dbReference>
<dbReference type="EMBL" id="CAJNOV010006284">
    <property type="protein sequence ID" value="CAF1242687.1"/>
    <property type="molecule type" value="Genomic_DNA"/>
</dbReference>
<dbReference type="Proteomes" id="UP000663834">
    <property type="component" value="Unassembled WGS sequence"/>
</dbReference>
<keyword evidence="13" id="KW-1185">Reference proteome</keyword>
<dbReference type="Proteomes" id="UP000663887">
    <property type="component" value="Unassembled WGS sequence"/>
</dbReference>
<dbReference type="EMBL" id="CAJOBF010001204">
    <property type="protein sequence ID" value="CAF3925223.1"/>
    <property type="molecule type" value="Genomic_DNA"/>
</dbReference>
<feature type="region of interest" description="Disordered" evidence="1">
    <location>
        <begin position="49"/>
        <end position="80"/>
    </location>
</feature>
<dbReference type="EMBL" id="CAJNOW010011959">
    <property type="protein sequence ID" value="CAF1604701.1"/>
    <property type="molecule type" value="Genomic_DNA"/>
</dbReference>
<gene>
    <name evidence="10" type="ORF">BYL167_LOCUS10686</name>
    <name evidence="2" type="ORF">CJN711_LOCUS14078</name>
    <name evidence="8" type="ORF">GIL414_LOCUS7518</name>
    <name evidence="3" type="ORF">KQP761_LOCUS22679</name>
    <name evidence="4" type="ORF">MBJ925_LOCUS8427</name>
    <name evidence="11" type="ORF">OVN521_LOCUS17599</name>
    <name evidence="7" type="ORF">SMN809_LOCUS3757</name>
    <name evidence="9" type="ORF">UXM345_LOCUS11867</name>
    <name evidence="5" type="ORF">WKI299_LOCUS13093</name>
    <name evidence="6" type="ORF">XDN619_LOCUS19423</name>
</gene>
<dbReference type="Proteomes" id="UP000681720">
    <property type="component" value="Unassembled WGS sequence"/>
</dbReference>
<protein>
    <submittedName>
        <fullName evidence="2">Uncharacterized protein</fullName>
    </submittedName>
</protein>